<accession>A0A0K1S2A8</accession>
<feature type="compositionally biased region" description="Basic and acidic residues" evidence="1">
    <location>
        <begin position="1"/>
        <end position="13"/>
    </location>
</feature>
<feature type="region of interest" description="Disordered" evidence="1">
    <location>
        <begin position="1"/>
        <end position="34"/>
    </location>
</feature>
<protein>
    <submittedName>
        <fullName evidence="5">Mobile element protein</fullName>
    </submittedName>
</protein>
<dbReference type="AlphaFoldDB" id="A0A0K1S2A8"/>
<gene>
    <name evidence="5" type="ORF">VL20_3278</name>
</gene>
<evidence type="ECO:0000313" key="5">
    <source>
        <dbReference type="EMBL" id="AKV68289.1"/>
    </source>
</evidence>
<dbReference type="GO" id="GO:0004803">
    <property type="term" value="F:transposase activity"/>
    <property type="evidence" value="ECO:0007669"/>
    <property type="project" value="InterPro"/>
</dbReference>
<dbReference type="KEGG" id="mpk:VL20_3278"/>
<keyword evidence="2" id="KW-0812">Transmembrane</keyword>
<evidence type="ECO:0000259" key="4">
    <source>
        <dbReference type="Pfam" id="PF13808"/>
    </source>
</evidence>
<keyword evidence="2" id="KW-0472">Membrane</keyword>
<dbReference type="PANTHER" id="PTHR30298">
    <property type="entry name" value="H REPEAT-ASSOCIATED PREDICTED TRANSPOSASE"/>
    <property type="match status" value="1"/>
</dbReference>
<evidence type="ECO:0000256" key="1">
    <source>
        <dbReference type="SAM" id="MobiDB-lite"/>
    </source>
</evidence>
<dbReference type="PANTHER" id="PTHR30298:SF0">
    <property type="entry name" value="PROTEIN YBFL-RELATED"/>
    <property type="match status" value="1"/>
</dbReference>
<dbReference type="Proteomes" id="UP000068167">
    <property type="component" value="Chromosome"/>
</dbReference>
<dbReference type="Pfam" id="PF13808">
    <property type="entry name" value="DDE_Tnp_1_assoc"/>
    <property type="match status" value="1"/>
</dbReference>
<dbReference type="InterPro" id="IPR002559">
    <property type="entry name" value="Transposase_11"/>
</dbReference>
<dbReference type="InterPro" id="IPR032806">
    <property type="entry name" value="YbfD_N"/>
</dbReference>
<feature type="domain" description="H repeat-associated protein N-terminal" evidence="4">
    <location>
        <begin position="68"/>
        <end position="155"/>
    </location>
</feature>
<dbReference type="GO" id="GO:0003677">
    <property type="term" value="F:DNA binding"/>
    <property type="evidence" value="ECO:0007669"/>
    <property type="project" value="InterPro"/>
</dbReference>
<feature type="transmembrane region" description="Helical" evidence="2">
    <location>
        <begin position="86"/>
        <end position="104"/>
    </location>
</feature>
<name>A0A0K1S2A8_9CHRO</name>
<dbReference type="InterPro" id="IPR047647">
    <property type="entry name" value="ISAs1_transpos"/>
</dbReference>
<keyword evidence="6" id="KW-1185">Reference proteome</keyword>
<dbReference type="GO" id="GO:0006313">
    <property type="term" value="P:DNA transposition"/>
    <property type="evidence" value="ECO:0007669"/>
    <property type="project" value="InterPro"/>
</dbReference>
<keyword evidence="2" id="KW-1133">Transmembrane helix</keyword>
<dbReference type="Pfam" id="PF01609">
    <property type="entry name" value="DDE_Tnp_1"/>
    <property type="match status" value="1"/>
</dbReference>
<dbReference type="InterPro" id="IPR051698">
    <property type="entry name" value="Transposase_11-like"/>
</dbReference>
<organism evidence="5 6">
    <name type="scientific">Microcystis panniformis FACHB-1757</name>
    <dbReference type="NCBI Taxonomy" id="1638788"/>
    <lineage>
        <taxon>Bacteria</taxon>
        <taxon>Bacillati</taxon>
        <taxon>Cyanobacteriota</taxon>
        <taxon>Cyanophyceae</taxon>
        <taxon>Oscillatoriophycideae</taxon>
        <taxon>Chroococcales</taxon>
        <taxon>Microcystaceae</taxon>
        <taxon>Microcystis</taxon>
    </lineage>
</organism>
<reference evidence="5 6" key="1">
    <citation type="journal article" date="2016" name="Stand. Genomic Sci.">
        <title>Complete genome sequence and genomic characterization of Microcystis panniformis FACHB 1757 by third-generation sequencing.</title>
        <authorList>
            <person name="Zhang J.Y."/>
            <person name="Guan R."/>
            <person name="Zhang H.J."/>
            <person name="Li H."/>
            <person name="Xiao P."/>
            <person name="Yu G.L."/>
            <person name="Du L."/>
            <person name="Cao D.M."/>
            <person name="Zhu B.C."/>
            <person name="Li R.H."/>
            <person name="Lu Z.H."/>
        </authorList>
    </citation>
    <scope>NUCLEOTIDE SEQUENCE [LARGE SCALE GENOMIC DNA]</scope>
    <source>
        <strain evidence="5 6">FACHB-1757</strain>
    </source>
</reference>
<evidence type="ECO:0000259" key="3">
    <source>
        <dbReference type="Pfam" id="PF01609"/>
    </source>
</evidence>
<evidence type="ECO:0000313" key="6">
    <source>
        <dbReference type="Proteomes" id="UP000068167"/>
    </source>
</evidence>
<sequence>MSDSPLIKEDPPAYRHPPYQGGQGGSNPPYQGRAVSFSHQNIKSKSDHCLCKMRSERELLKDMLSLIEKLKQVKDFRKDQGKRPPLWIVLVVIILGTMLGYSGYRELGELAKNNRHRLSQEFNIIPERVPSYSTIRRVMMGVDWQSLLKMFNEWALQEYGQRDDINWLGMDGKSLKNTLKNPNNEQQNFIMFVSLFSQESGLVLHLKRIENKKGSEINEGQAIIEDCSLQNQVFTGDALHCQKKTISLIAKTKNDYVITVKGNQKNLDQRIQDLSNSSKPESCFLEQDNSHGRKISRKIEVFKVRNNERQGFENLRRVIKVERRGSRGDKTYEETAYYISSLTESAEVFAKIIRGHWKIENQLHWVKDVIFEEDKSEISDFQAASNWSILTTIGLNLFRGLGFLSITEGQRWLAERWEKLIVLST</sequence>
<feature type="domain" description="Transposase IS4-like" evidence="3">
    <location>
        <begin position="181"/>
        <end position="397"/>
    </location>
</feature>
<evidence type="ECO:0000256" key="2">
    <source>
        <dbReference type="SAM" id="Phobius"/>
    </source>
</evidence>
<dbReference type="NCBIfam" id="NF033564">
    <property type="entry name" value="transpos_ISAs1"/>
    <property type="match status" value="1"/>
</dbReference>
<dbReference type="EMBL" id="CP011339">
    <property type="protein sequence ID" value="AKV68289.1"/>
    <property type="molecule type" value="Genomic_DNA"/>
</dbReference>
<dbReference type="PATRIC" id="fig|1638788.3.peg.3307"/>
<proteinExistence type="predicted"/>